<accession>A0AAU9P792</accession>
<dbReference type="InterPro" id="IPR036788">
    <property type="entry name" value="T_IF-3_C_sf"/>
</dbReference>
<evidence type="ECO:0000256" key="1">
    <source>
        <dbReference type="SAM" id="MobiDB-lite"/>
    </source>
</evidence>
<dbReference type="SUPFAM" id="SSF55200">
    <property type="entry name" value="Translation initiation factor IF3, C-terminal domain"/>
    <property type="match status" value="1"/>
</dbReference>
<proteinExistence type="predicted"/>
<reference evidence="2 3" key="1">
    <citation type="submission" date="2022-01" db="EMBL/GenBank/DDBJ databases">
        <authorList>
            <person name="Xiong W."/>
            <person name="Schranz E."/>
        </authorList>
    </citation>
    <scope>NUCLEOTIDE SEQUENCE [LARGE SCALE GENOMIC DNA]</scope>
</reference>
<protein>
    <submittedName>
        <fullName evidence="2">Uncharacterized protein</fullName>
    </submittedName>
</protein>
<feature type="compositionally biased region" description="Basic and acidic residues" evidence="1">
    <location>
        <begin position="124"/>
        <end position="133"/>
    </location>
</feature>
<sequence length="145" mass="16618">MVLHKLLQRLAPPIRFIKLMEALTVFLLLIHGYIVSRGRSSCCQVDGLQQSMSNKRRNEISRRKVLVKLIVNLTGRENEFKNNAIDLIRRFCDDVGEIEEIKNFRDRNMTLVLVPNKVVLQQKETPKKKEKSTGTEVSVTASVSP</sequence>
<dbReference type="AlphaFoldDB" id="A0AAU9P792"/>
<feature type="compositionally biased region" description="Polar residues" evidence="1">
    <location>
        <begin position="134"/>
        <end position="145"/>
    </location>
</feature>
<dbReference type="GO" id="GO:0006413">
    <property type="term" value="P:translational initiation"/>
    <property type="evidence" value="ECO:0007669"/>
    <property type="project" value="InterPro"/>
</dbReference>
<dbReference type="EMBL" id="CAKMRJ010005523">
    <property type="protein sequence ID" value="CAH1445832.1"/>
    <property type="molecule type" value="Genomic_DNA"/>
</dbReference>
<keyword evidence="3" id="KW-1185">Reference proteome</keyword>
<organism evidence="2 3">
    <name type="scientific">Lactuca virosa</name>
    <dbReference type="NCBI Taxonomy" id="75947"/>
    <lineage>
        <taxon>Eukaryota</taxon>
        <taxon>Viridiplantae</taxon>
        <taxon>Streptophyta</taxon>
        <taxon>Embryophyta</taxon>
        <taxon>Tracheophyta</taxon>
        <taxon>Spermatophyta</taxon>
        <taxon>Magnoliopsida</taxon>
        <taxon>eudicotyledons</taxon>
        <taxon>Gunneridae</taxon>
        <taxon>Pentapetalae</taxon>
        <taxon>asterids</taxon>
        <taxon>campanulids</taxon>
        <taxon>Asterales</taxon>
        <taxon>Asteraceae</taxon>
        <taxon>Cichorioideae</taxon>
        <taxon>Cichorieae</taxon>
        <taxon>Lactucinae</taxon>
        <taxon>Lactuca</taxon>
    </lineage>
</organism>
<dbReference type="Gene3D" id="3.30.110.10">
    <property type="entry name" value="Translation initiation factor 3 (IF-3), C-terminal domain"/>
    <property type="match status" value="1"/>
</dbReference>
<name>A0AAU9P792_9ASTR</name>
<comment type="caution">
    <text evidence="2">The sequence shown here is derived from an EMBL/GenBank/DDBJ whole genome shotgun (WGS) entry which is preliminary data.</text>
</comment>
<evidence type="ECO:0000313" key="2">
    <source>
        <dbReference type="EMBL" id="CAH1445832.1"/>
    </source>
</evidence>
<evidence type="ECO:0000313" key="3">
    <source>
        <dbReference type="Proteomes" id="UP001157418"/>
    </source>
</evidence>
<gene>
    <name evidence="2" type="ORF">LVIROSA_LOCUS31568</name>
</gene>
<dbReference type="Proteomes" id="UP001157418">
    <property type="component" value="Unassembled WGS sequence"/>
</dbReference>
<feature type="region of interest" description="Disordered" evidence="1">
    <location>
        <begin position="123"/>
        <end position="145"/>
    </location>
</feature>